<sequence length="317" mass="33296">MLPEHPEQEPASAGQGKRARVLPSTGTPPSHATPNPERGAPLTDSAGQPWAGRTFDASTSDYVDDEQEEAVTLVEAIRAFRAGDGLPRPPRSQTTVIEAVSAARLLVPLVAQAGQTALDHQGRTVDKTQELAIVTVTAPDGRTALPVFTSVAAMAKWNPAARPVPNEARRIALSAAVEGTDLLIIDPTSVTEFVVRRPAVWAIAQGASWVSPFDIETDTESDTETAGAPHGDRESLPLLAEFRAAAVGEPAVVSVALAQGDPDARLAAPEVTVVLALAPGLDREALDQLLARLQHGWAQSTLIADRVDSLSIRLVAA</sequence>
<feature type="region of interest" description="Disordered" evidence="1">
    <location>
        <begin position="1"/>
        <end position="63"/>
    </location>
</feature>
<comment type="caution">
    <text evidence="3">The sequence shown here is derived from an EMBL/GenBank/DDBJ whole genome shotgun (WGS) entry which is preliminary data.</text>
</comment>
<keyword evidence="4" id="KW-1185">Reference proteome</keyword>
<reference evidence="3 4" key="1">
    <citation type="submission" date="2021-01" db="EMBL/GenBank/DDBJ databases">
        <title>Sequencing the genomes of 1000 actinobacteria strains.</title>
        <authorList>
            <person name="Klenk H.-P."/>
        </authorList>
    </citation>
    <scope>NUCLEOTIDE SEQUENCE [LARGE SCALE GENOMIC DNA]</scope>
    <source>
        <strain evidence="3 4">DSM 13057</strain>
    </source>
</reference>
<proteinExistence type="predicted"/>
<dbReference type="EMBL" id="JAFBBU010000001">
    <property type="protein sequence ID" value="MBM7472590.1"/>
    <property type="molecule type" value="Genomic_DNA"/>
</dbReference>
<evidence type="ECO:0000313" key="4">
    <source>
        <dbReference type="Proteomes" id="UP000776164"/>
    </source>
</evidence>
<feature type="domain" description="SseB protein N-terminal" evidence="2">
    <location>
        <begin position="74"/>
        <end position="202"/>
    </location>
</feature>
<dbReference type="Pfam" id="PF07179">
    <property type="entry name" value="SseB"/>
    <property type="match status" value="1"/>
</dbReference>
<evidence type="ECO:0000259" key="2">
    <source>
        <dbReference type="Pfam" id="PF07179"/>
    </source>
</evidence>
<accession>A0ABS2L679</accession>
<name>A0ABS2L679_9MICO</name>
<organism evidence="3 4">
    <name type="scientific">Subtercola frigoramans</name>
    <dbReference type="NCBI Taxonomy" id="120298"/>
    <lineage>
        <taxon>Bacteria</taxon>
        <taxon>Bacillati</taxon>
        <taxon>Actinomycetota</taxon>
        <taxon>Actinomycetes</taxon>
        <taxon>Micrococcales</taxon>
        <taxon>Microbacteriaceae</taxon>
        <taxon>Subtercola</taxon>
    </lineage>
</organism>
<dbReference type="Proteomes" id="UP000776164">
    <property type="component" value="Unassembled WGS sequence"/>
</dbReference>
<evidence type="ECO:0000256" key="1">
    <source>
        <dbReference type="SAM" id="MobiDB-lite"/>
    </source>
</evidence>
<dbReference type="RefSeq" id="WP_205109450.1">
    <property type="nucleotide sequence ID" value="NZ_BAAAHT010000002.1"/>
</dbReference>
<evidence type="ECO:0000313" key="3">
    <source>
        <dbReference type="EMBL" id="MBM7472590.1"/>
    </source>
</evidence>
<feature type="compositionally biased region" description="Polar residues" evidence="1">
    <location>
        <begin position="24"/>
        <end position="33"/>
    </location>
</feature>
<dbReference type="InterPro" id="IPR009839">
    <property type="entry name" value="SseB_N"/>
</dbReference>
<protein>
    <recommendedName>
        <fullName evidence="2">SseB protein N-terminal domain-containing protein</fullName>
    </recommendedName>
</protein>
<gene>
    <name evidence="3" type="ORF">JOE66_002224</name>
</gene>